<feature type="region of interest" description="Disordered" evidence="1">
    <location>
        <begin position="531"/>
        <end position="738"/>
    </location>
</feature>
<dbReference type="RefSeq" id="WP_381341037.1">
    <property type="nucleotide sequence ID" value="NZ_JBHMCY010000003.1"/>
</dbReference>
<dbReference type="EMBL" id="JBHMCY010000003">
    <property type="protein sequence ID" value="MFB9461538.1"/>
    <property type="molecule type" value="Genomic_DNA"/>
</dbReference>
<feature type="compositionally biased region" description="Basic and acidic residues" evidence="1">
    <location>
        <begin position="495"/>
        <end position="507"/>
    </location>
</feature>
<feature type="transmembrane region" description="Helical" evidence="2">
    <location>
        <begin position="365"/>
        <end position="386"/>
    </location>
</feature>
<proteinExistence type="predicted"/>
<feature type="compositionally biased region" description="Pro residues" evidence="1">
    <location>
        <begin position="662"/>
        <end position="672"/>
    </location>
</feature>
<dbReference type="Pfam" id="PF19877">
    <property type="entry name" value="DUF6350"/>
    <property type="match status" value="1"/>
</dbReference>
<evidence type="ECO:0000313" key="4">
    <source>
        <dbReference type="Proteomes" id="UP001589709"/>
    </source>
</evidence>
<accession>A0ABV5MU48</accession>
<evidence type="ECO:0000256" key="1">
    <source>
        <dbReference type="SAM" id="MobiDB-lite"/>
    </source>
</evidence>
<feature type="transmembrane region" description="Helical" evidence="2">
    <location>
        <begin position="27"/>
        <end position="55"/>
    </location>
</feature>
<feature type="compositionally biased region" description="Basic and acidic residues" evidence="1">
    <location>
        <begin position="708"/>
        <end position="723"/>
    </location>
</feature>
<dbReference type="InterPro" id="IPR045931">
    <property type="entry name" value="DUF6350"/>
</dbReference>
<feature type="transmembrane region" description="Helical" evidence="2">
    <location>
        <begin position="135"/>
        <end position="155"/>
    </location>
</feature>
<comment type="caution">
    <text evidence="3">The sequence shown here is derived from an EMBL/GenBank/DDBJ whole genome shotgun (WGS) entry which is preliminary data.</text>
</comment>
<feature type="transmembrane region" description="Helical" evidence="2">
    <location>
        <begin position="266"/>
        <end position="288"/>
    </location>
</feature>
<feature type="transmembrane region" description="Helical" evidence="2">
    <location>
        <begin position="167"/>
        <end position="188"/>
    </location>
</feature>
<organism evidence="3 4">
    <name type="scientific">Streptomyces cinereospinus</name>
    <dbReference type="NCBI Taxonomy" id="285561"/>
    <lineage>
        <taxon>Bacteria</taxon>
        <taxon>Bacillati</taxon>
        <taxon>Actinomycetota</taxon>
        <taxon>Actinomycetes</taxon>
        <taxon>Kitasatosporales</taxon>
        <taxon>Streptomycetaceae</taxon>
        <taxon>Streptomyces</taxon>
    </lineage>
</organism>
<dbReference type="Proteomes" id="UP001589709">
    <property type="component" value="Unassembled WGS sequence"/>
</dbReference>
<feature type="compositionally biased region" description="Low complexity" evidence="1">
    <location>
        <begin position="620"/>
        <end position="636"/>
    </location>
</feature>
<keyword evidence="2" id="KW-0472">Membrane</keyword>
<keyword evidence="2" id="KW-1133">Transmembrane helix</keyword>
<evidence type="ECO:0000313" key="3">
    <source>
        <dbReference type="EMBL" id="MFB9461538.1"/>
    </source>
</evidence>
<feature type="transmembrane region" description="Helical" evidence="2">
    <location>
        <begin position="331"/>
        <end position="353"/>
    </location>
</feature>
<sequence length="738" mass="73779">MAVVILMTDRRSPLNSRLTRMRRRSPGLAASLLGGVVAAGLGLGTFAVLVMTLWISSPYPDSGPGGALHVAAALWLLAHGAELVRTDTLSGAPAPVGLTPMLLLLLPVWLLHRAARDAVDGAYAAEGPAPLVAGRTAWAGVVLGYLAVGGGAAAYTAGGVLRPDWGWTALCLPLVTLGAAGAGVWTAYGRPHRPVTGVLNRWGPLRRARPGARTRRRLGACARAATAGAAVLVGGGALLVAASLVWHGPAARIAFAQLTEGWSGRFAVLLLCLALVPNAAVWGAAYALGPGFVLGAGHVTGPLSSDPAPLLPPVPLLAAVPGAGAGTPLHWAAGVVPVVAGVTVGWFTARAAVAGEAEPWSRGRTAGYAGVAAVLCGAWLALLAGLAGGPLGVRTLARFGPVGWQVGVAALAWVAVVAVPVALGVRWWGCRKTAAEGLAHGATEVAAEDPTGVVPEDVTAGVVEDLTATGGVTGVVGADVTGEAGERAAAGPVARGDRGAAGDREAPDADPDAGLGVWDAVLGLGVRDAEPVVGPRYGDPAPGPRHSDPAPGPRYGDPAPGPRYGDPAPGPRANEQAPEPPDHEPAPGLPDTGHGPASWDVGPGRGPRETDSGPGGDGADGTAPGRLPEGTPRTGPDPGPEGTGPGPLHLPASRAPEHDPQAPFPPGPPPPWPHDEAARAARWAALREISAKTEAGQAGQAGQAVRPARAEAEPPERAARPEPAEPAGPESGGDDAER</sequence>
<evidence type="ECO:0000256" key="2">
    <source>
        <dbReference type="SAM" id="Phobius"/>
    </source>
</evidence>
<keyword evidence="4" id="KW-1185">Reference proteome</keyword>
<feature type="transmembrane region" description="Helical" evidence="2">
    <location>
        <begin position="224"/>
        <end position="246"/>
    </location>
</feature>
<feature type="transmembrane region" description="Helical" evidence="2">
    <location>
        <begin position="67"/>
        <end position="84"/>
    </location>
</feature>
<feature type="region of interest" description="Disordered" evidence="1">
    <location>
        <begin position="483"/>
        <end position="514"/>
    </location>
</feature>
<name>A0ABV5MU48_9ACTN</name>
<keyword evidence="2" id="KW-0812">Transmembrane</keyword>
<feature type="transmembrane region" description="Helical" evidence="2">
    <location>
        <begin position="96"/>
        <end position="115"/>
    </location>
</feature>
<protein>
    <submittedName>
        <fullName evidence="3">DUF6350 family protein</fullName>
    </submittedName>
</protein>
<gene>
    <name evidence="3" type="ORF">ACFF45_02035</name>
</gene>
<feature type="transmembrane region" description="Helical" evidence="2">
    <location>
        <begin position="406"/>
        <end position="425"/>
    </location>
</feature>
<feature type="compositionally biased region" description="Low complexity" evidence="1">
    <location>
        <begin position="695"/>
        <end position="707"/>
    </location>
</feature>
<reference evidence="3 4" key="1">
    <citation type="submission" date="2024-09" db="EMBL/GenBank/DDBJ databases">
        <authorList>
            <person name="Sun Q."/>
            <person name="Mori K."/>
        </authorList>
    </citation>
    <scope>NUCLEOTIDE SEQUENCE [LARGE SCALE GENOMIC DNA]</scope>
    <source>
        <strain evidence="3 4">JCM 6917</strain>
    </source>
</reference>